<proteinExistence type="predicted"/>
<organism evidence="2 3">
    <name type="scientific">Lipomyces starkeyi NRRL Y-11557</name>
    <dbReference type="NCBI Taxonomy" id="675824"/>
    <lineage>
        <taxon>Eukaryota</taxon>
        <taxon>Fungi</taxon>
        <taxon>Dikarya</taxon>
        <taxon>Ascomycota</taxon>
        <taxon>Saccharomycotina</taxon>
        <taxon>Lipomycetes</taxon>
        <taxon>Lipomycetales</taxon>
        <taxon>Lipomycetaceae</taxon>
        <taxon>Lipomyces</taxon>
    </lineage>
</organism>
<sequence>MNAAFTSGSQLDISDDNAVPARVHHHSAHKLTRTMSGFDLSTLPDAEQMKYLVATLRKSMRRSSEIRRSIVKENTEFEKLDDSVRNDPTEIRKYEERKKKLEIDLNRTEAFVRRYMTSLAQLSDVSCENIDINLGSPATSPSSELPPAGSSAAYSASAGQALFQL</sequence>
<protein>
    <submittedName>
        <fullName evidence="2">Uncharacterized protein</fullName>
    </submittedName>
</protein>
<dbReference type="OrthoDB" id="10395415at2759"/>
<dbReference type="Proteomes" id="UP000094385">
    <property type="component" value="Unassembled WGS sequence"/>
</dbReference>
<evidence type="ECO:0000256" key="1">
    <source>
        <dbReference type="SAM" id="MobiDB-lite"/>
    </source>
</evidence>
<gene>
    <name evidence="2" type="ORF">LIPSTDRAFT_76273</name>
</gene>
<evidence type="ECO:0000313" key="3">
    <source>
        <dbReference type="Proteomes" id="UP000094385"/>
    </source>
</evidence>
<feature type="region of interest" description="Disordered" evidence="1">
    <location>
        <begin position="135"/>
        <end position="158"/>
    </location>
</feature>
<name>A0A1E3PUQ9_LIPST</name>
<keyword evidence="3" id="KW-1185">Reference proteome</keyword>
<reference evidence="2 3" key="1">
    <citation type="journal article" date="2016" name="Proc. Natl. Acad. Sci. U.S.A.">
        <title>Comparative genomics of biotechnologically important yeasts.</title>
        <authorList>
            <person name="Riley R."/>
            <person name="Haridas S."/>
            <person name="Wolfe K.H."/>
            <person name="Lopes M.R."/>
            <person name="Hittinger C.T."/>
            <person name="Goeker M."/>
            <person name="Salamov A.A."/>
            <person name="Wisecaver J.H."/>
            <person name="Long T.M."/>
            <person name="Calvey C.H."/>
            <person name="Aerts A.L."/>
            <person name="Barry K.W."/>
            <person name="Choi C."/>
            <person name="Clum A."/>
            <person name="Coughlan A.Y."/>
            <person name="Deshpande S."/>
            <person name="Douglass A.P."/>
            <person name="Hanson S.J."/>
            <person name="Klenk H.-P."/>
            <person name="LaButti K.M."/>
            <person name="Lapidus A."/>
            <person name="Lindquist E.A."/>
            <person name="Lipzen A.M."/>
            <person name="Meier-Kolthoff J.P."/>
            <person name="Ohm R.A."/>
            <person name="Otillar R.P."/>
            <person name="Pangilinan J.L."/>
            <person name="Peng Y."/>
            <person name="Rokas A."/>
            <person name="Rosa C.A."/>
            <person name="Scheuner C."/>
            <person name="Sibirny A.A."/>
            <person name="Slot J.C."/>
            <person name="Stielow J.B."/>
            <person name="Sun H."/>
            <person name="Kurtzman C.P."/>
            <person name="Blackwell M."/>
            <person name="Grigoriev I.V."/>
            <person name="Jeffries T.W."/>
        </authorList>
    </citation>
    <scope>NUCLEOTIDE SEQUENCE [LARGE SCALE GENOMIC DNA]</scope>
    <source>
        <strain evidence="2 3">NRRL Y-11557</strain>
    </source>
</reference>
<feature type="compositionally biased region" description="Low complexity" evidence="1">
    <location>
        <begin position="148"/>
        <end position="158"/>
    </location>
</feature>
<accession>A0A1E3PUQ9</accession>
<evidence type="ECO:0000313" key="2">
    <source>
        <dbReference type="EMBL" id="ODQ69060.1"/>
    </source>
</evidence>
<dbReference type="EMBL" id="KV454305">
    <property type="protein sequence ID" value="ODQ69060.1"/>
    <property type="molecule type" value="Genomic_DNA"/>
</dbReference>
<dbReference type="AlphaFoldDB" id="A0A1E3PUQ9"/>